<dbReference type="OrthoDB" id="22275at10239"/>
<feature type="region of interest" description="Disordered" evidence="1">
    <location>
        <begin position="71"/>
        <end position="116"/>
    </location>
</feature>
<reference evidence="2 3" key="1">
    <citation type="submission" date="2014-02" db="EMBL/GenBank/DDBJ databases">
        <title>Complete genome sequences of four novel Lactococcus lactis phages distantly related to the rare 1706 phage species.</title>
        <authorList>
            <person name="Kot W."/>
            <person name="Neve H."/>
            <person name="Vogensen F.K."/>
            <person name="Heller K.J."/>
            <person name="Hansen L.H."/>
        </authorList>
    </citation>
    <scope>NUCLEOTIDE SEQUENCE [LARGE SCALE GENOMIC DNA]</scope>
</reference>
<protein>
    <submittedName>
        <fullName evidence="2">Uncharacterized protein</fullName>
    </submittedName>
</protein>
<proteinExistence type="predicted"/>
<evidence type="ECO:0000256" key="1">
    <source>
        <dbReference type="SAM" id="MobiDB-lite"/>
    </source>
</evidence>
<accession>X4YH28</accession>
<feature type="compositionally biased region" description="Basic and acidic residues" evidence="1">
    <location>
        <begin position="200"/>
        <end position="213"/>
    </location>
</feature>
<dbReference type="InterPro" id="IPR055635">
    <property type="entry name" value="DUF7211"/>
</dbReference>
<dbReference type="Proteomes" id="UP000019792">
    <property type="component" value="Segment"/>
</dbReference>
<name>X4YH28_9CAUD</name>
<dbReference type="EMBL" id="KJ489013">
    <property type="protein sequence ID" value="AHV83205.1"/>
    <property type="molecule type" value="Genomic_DNA"/>
</dbReference>
<gene>
    <name evidence="2" type="ORF">P162_008</name>
</gene>
<evidence type="ECO:0000313" key="2">
    <source>
        <dbReference type="EMBL" id="AHV83205.1"/>
    </source>
</evidence>
<feature type="compositionally biased region" description="Basic and acidic residues" evidence="1">
    <location>
        <begin position="100"/>
        <end position="112"/>
    </location>
</feature>
<dbReference type="RefSeq" id="YP_009036751.1">
    <property type="nucleotide sequence ID" value="NC_024214.1"/>
</dbReference>
<sequence>MERTEVIVHSIVSDPNDLKHSEYLGSGRDVFGNLIHIYDVDNDQLLHYGVSGMKWGKRNAYRKSINTAVNSSNKADRLSTKSSKQSVKSQKALEKGNAAKSDKYSKKADKLSQKASKYNKLANTSLSKASKMGYSNDSPKRDNAKAALREIKNIAIASAIATHKSRTPVIDSVVGALYGNVYNQATRSKHTNRQKQLNDAAKKANALRDKNEG</sequence>
<organism evidence="2 3">
    <name type="scientific">Lactococcus phage P162</name>
    <dbReference type="NCBI Taxonomy" id="1476889"/>
    <lineage>
        <taxon>Viruses</taxon>
        <taxon>Duplodnaviria</taxon>
        <taxon>Heunggongvirae</taxon>
        <taxon>Uroviricota</taxon>
        <taxon>Caudoviricetes</taxon>
        <taxon>Nevevirus</taxon>
        <taxon>Nevevirus P162</taxon>
    </lineage>
</organism>
<dbReference type="Pfam" id="PF23847">
    <property type="entry name" value="DUF7211"/>
    <property type="match status" value="1"/>
</dbReference>
<keyword evidence="3" id="KW-1185">Reference proteome</keyword>
<evidence type="ECO:0000313" key="3">
    <source>
        <dbReference type="Proteomes" id="UP000019792"/>
    </source>
</evidence>
<dbReference type="KEGG" id="vg:19527293"/>
<feature type="compositionally biased region" description="Low complexity" evidence="1">
    <location>
        <begin position="81"/>
        <end position="90"/>
    </location>
</feature>
<dbReference type="GeneID" id="19527293"/>
<feature type="region of interest" description="Disordered" evidence="1">
    <location>
        <begin position="187"/>
        <end position="213"/>
    </location>
</feature>